<dbReference type="Pfam" id="PF09369">
    <property type="entry name" value="MZB"/>
    <property type="match status" value="1"/>
</dbReference>
<dbReference type="InterPro" id="IPR047721">
    <property type="entry name" value="DrmB"/>
</dbReference>
<dbReference type="NCBIfam" id="NF038324">
    <property type="entry name" value="DrmB_fam"/>
    <property type="match status" value="1"/>
</dbReference>
<evidence type="ECO:0000259" key="2">
    <source>
        <dbReference type="Pfam" id="PF09369"/>
    </source>
</evidence>
<dbReference type="Proteomes" id="UP001432039">
    <property type="component" value="Chromosome"/>
</dbReference>
<reference evidence="3" key="1">
    <citation type="submission" date="2022-10" db="EMBL/GenBank/DDBJ databases">
        <title>The complete genomes of actinobacterial strains from the NBC collection.</title>
        <authorList>
            <person name="Joergensen T.S."/>
            <person name="Alvarez Arevalo M."/>
            <person name="Sterndorff E.B."/>
            <person name="Faurdal D."/>
            <person name="Vuksanovic O."/>
            <person name="Mourched A.-S."/>
            <person name="Charusanti P."/>
            <person name="Shaw S."/>
            <person name="Blin K."/>
            <person name="Weber T."/>
        </authorList>
    </citation>
    <scope>NUCLEOTIDE SEQUENCE</scope>
    <source>
        <strain evidence="3">NBC_00248</strain>
    </source>
</reference>
<feature type="domain" description="MrfA-like Zn-binding" evidence="2">
    <location>
        <begin position="486"/>
        <end position="583"/>
    </location>
</feature>
<accession>A0ABZ1TJ37</accession>
<proteinExistence type="predicted"/>
<evidence type="ECO:0000313" key="3">
    <source>
        <dbReference type="EMBL" id="WUQ14469.1"/>
    </source>
</evidence>
<dbReference type="EMBL" id="CP108090">
    <property type="protein sequence ID" value="WUQ14469.1"/>
    <property type="molecule type" value="Genomic_DNA"/>
</dbReference>
<organism evidence="3 4">
    <name type="scientific">Streptomyces virginiae</name>
    <name type="common">Streptomyces cinnamonensis</name>
    <dbReference type="NCBI Taxonomy" id="1961"/>
    <lineage>
        <taxon>Bacteria</taxon>
        <taxon>Bacillati</taxon>
        <taxon>Actinomycetota</taxon>
        <taxon>Actinomycetes</taxon>
        <taxon>Kitasatosporales</taxon>
        <taxon>Streptomycetaceae</taxon>
        <taxon>Streptomyces</taxon>
    </lineage>
</organism>
<feature type="region of interest" description="Disordered" evidence="1">
    <location>
        <begin position="1"/>
        <end position="28"/>
    </location>
</feature>
<dbReference type="RefSeq" id="WP_328963221.1">
    <property type="nucleotide sequence ID" value="NZ_CP108090.1"/>
</dbReference>
<protein>
    <submittedName>
        <fullName evidence="3">DUF1998 domain-containing protein</fullName>
    </submittedName>
</protein>
<keyword evidence="4" id="KW-1185">Reference proteome</keyword>
<dbReference type="InterPro" id="IPR018973">
    <property type="entry name" value="MZB"/>
</dbReference>
<evidence type="ECO:0000313" key="4">
    <source>
        <dbReference type="Proteomes" id="UP001432039"/>
    </source>
</evidence>
<evidence type="ECO:0000256" key="1">
    <source>
        <dbReference type="SAM" id="MobiDB-lite"/>
    </source>
</evidence>
<name>A0ABZ1TJ37_STRVG</name>
<gene>
    <name evidence="3" type="ORF">OG517_25310</name>
</gene>
<sequence length="618" mass="68306">MSESPRRSRSGSRLQRLRAESGPRKLGSARRAQMITTYGVGSMIAIDSESFIVRGLDSWHVPSEFELTEPRLQYRLNVDGFHLPPATTDENAPSDGVHVARFPEWYSCSTCHSLNEHRRLTADPKKNKCGKCETTELTPSRFVMVCENGHLDDFPYWLWVHKSEERPAGGSQSHRLEIRTAGRTASLRSIRIHCSCGVAPKSLEGALGRKALASLGIRCSGRRPWLRDDSAPEECTEDPRAIQRGSSAAWFPMVSSALTIPPWSQGANKLVRPFMSKFRDRTDEEILVYIGMTPQLQKSGYEAAALLAAVRIGQRATEAREAKEEDAAAVLIDPLRRDEYEQLQRSTEFDHRVSPDFETQDPGDLGDIPDRTGIDQVMLVPRLREVRALTSFTRLTAPTSAAPERHSSLARNPQGWLPAIEVVGEGVFLRLDRERVARWEQRHPGVARRADVVRDHHLALLAEQAGPDGDPELSPVTPRLLLVHTLAHVLINEWSLDCGYPASALRERLYVDDEMTGVLLYTATSDSAGSLGGLVSQGKPDALARSLASALTRAAWCSADPLCMESPVSGADNVNLAACHCCVLLPETSCEQFNRFLDRALLIGTPQDPEIGFFHGTG</sequence>